<evidence type="ECO:0000313" key="1">
    <source>
        <dbReference type="EMBL" id="RGT33598.1"/>
    </source>
</evidence>
<dbReference type="Proteomes" id="UP000285159">
    <property type="component" value="Unassembled WGS sequence"/>
</dbReference>
<sequence>MNLRMNCKNLVRQLLPPHKRQPVRLSLLAGFVAVLQKLFEAFATWRDNVRMMANVNSQVKVLEGYLRKKYDEPVNIRIETFNNGLLLVGLKSEGRTMWPEISLEDERKTRPVPLENEVRDKFKGVNFIVYIPKNIDKSLVEIDIEKFKQALITYKIIQQ</sequence>
<protein>
    <submittedName>
        <fullName evidence="1">Uncharacterized protein</fullName>
    </submittedName>
</protein>
<gene>
    <name evidence="1" type="ORF">DWX38_07315</name>
</gene>
<reference evidence="1 2" key="1">
    <citation type="submission" date="2018-08" db="EMBL/GenBank/DDBJ databases">
        <title>A genome reference for cultivated species of the human gut microbiota.</title>
        <authorList>
            <person name="Zou Y."/>
            <person name="Xue W."/>
            <person name="Luo G."/>
        </authorList>
    </citation>
    <scope>NUCLEOTIDE SEQUENCE [LARGE SCALE GENOMIC DNA]</scope>
    <source>
        <strain evidence="1 2">AF19-1AC</strain>
    </source>
</reference>
<dbReference type="EMBL" id="QRWP01000005">
    <property type="protein sequence ID" value="RGT33598.1"/>
    <property type="molecule type" value="Genomic_DNA"/>
</dbReference>
<name>A0A412N5C8_9BACE</name>
<organism evidence="1 2">
    <name type="scientific">Bacteroides clarus</name>
    <dbReference type="NCBI Taxonomy" id="626929"/>
    <lineage>
        <taxon>Bacteria</taxon>
        <taxon>Pseudomonadati</taxon>
        <taxon>Bacteroidota</taxon>
        <taxon>Bacteroidia</taxon>
        <taxon>Bacteroidales</taxon>
        <taxon>Bacteroidaceae</taxon>
        <taxon>Bacteroides</taxon>
    </lineage>
</organism>
<dbReference type="RefSeq" id="WP_118467659.1">
    <property type="nucleotide sequence ID" value="NZ_CAUBEL010000002.1"/>
</dbReference>
<proteinExistence type="predicted"/>
<comment type="caution">
    <text evidence="1">The sequence shown here is derived from an EMBL/GenBank/DDBJ whole genome shotgun (WGS) entry which is preliminary data.</text>
</comment>
<accession>A0A412N5C8</accession>
<evidence type="ECO:0000313" key="2">
    <source>
        <dbReference type="Proteomes" id="UP000285159"/>
    </source>
</evidence>
<dbReference type="AlphaFoldDB" id="A0A412N5C8"/>